<dbReference type="SUPFAM" id="SSF55874">
    <property type="entry name" value="ATPase domain of HSP90 chaperone/DNA topoisomerase II/histidine kinase"/>
    <property type="match status" value="1"/>
</dbReference>
<dbReference type="SMART" id="SM00387">
    <property type="entry name" value="HATPase_c"/>
    <property type="match status" value="1"/>
</dbReference>
<keyword evidence="7 14" id="KW-0812">Transmembrane</keyword>
<evidence type="ECO:0000256" key="12">
    <source>
        <dbReference type="ARBA" id="ARBA00023012"/>
    </source>
</evidence>
<gene>
    <name evidence="16" type="ORF">H8S20_11965</name>
</gene>
<evidence type="ECO:0000256" key="4">
    <source>
        <dbReference type="ARBA" id="ARBA00022475"/>
    </source>
</evidence>
<comment type="catalytic activity">
    <reaction evidence="1">
        <text>ATP + protein L-histidine = ADP + protein N-phospho-L-histidine.</text>
        <dbReference type="EC" id="2.7.13.3"/>
    </reaction>
</comment>
<feature type="transmembrane region" description="Helical" evidence="14">
    <location>
        <begin position="151"/>
        <end position="171"/>
    </location>
</feature>
<keyword evidence="11 14" id="KW-1133">Transmembrane helix</keyword>
<keyword evidence="17" id="KW-1185">Reference proteome</keyword>
<dbReference type="InterPro" id="IPR005467">
    <property type="entry name" value="His_kinase_dom"/>
</dbReference>
<dbReference type="EMBL" id="JACOOO010000025">
    <property type="protein sequence ID" value="MBC5629606.1"/>
    <property type="molecule type" value="Genomic_DNA"/>
</dbReference>
<accession>A0ABR7DDX8</accession>
<evidence type="ECO:0000256" key="5">
    <source>
        <dbReference type="ARBA" id="ARBA00022553"/>
    </source>
</evidence>
<dbReference type="Gene3D" id="1.10.287.130">
    <property type="match status" value="1"/>
</dbReference>
<feature type="transmembrane region" description="Helical" evidence="14">
    <location>
        <begin position="69"/>
        <end position="92"/>
    </location>
</feature>
<comment type="subcellular location">
    <subcellularLocation>
        <location evidence="2">Cell membrane</location>
        <topology evidence="2">Multi-pass membrane protein</topology>
    </subcellularLocation>
</comment>
<keyword evidence="13 14" id="KW-0472">Membrane</keyword>
<dbReference type="RefSeq" id="WP_051986940.1">
    <property type="nucleotide sequence ID" value="NZ_JACOOO010000025.1"/>
</dbReference>
<keyword evidence="8" id="KW-0547">Nucleotide-binding</keyword>
<dbReference type="GO" id="GO:0016301">
    <property type="term" value="F:kinase activity"/>
    <property type="evidence" value="ECO:0007669"/>
    <property type="project" value="UniProtKB-KW"/>
</dbReference>
<evidence type="ECO:0000256" key="10">
    <source>
        <dbReference type="ARBA" id="ARBA00022840"/>
    </source>
</evidence>
<dbReference type="PANTHER" id="PTHR45528">
    <property type="entry name" value="SENSOR HISTIDINE KINASE CPXA"/>
    <property type="match status" value="1"/>
</dbReference>
<protein>
    <recommendedName>
        <fullName evidence="3">histidine kinase</fullName>
        <ecNumber evidence="3">2.7.13.3</ecNumber>
    </recommendedName>
</protein>
<dbReference type="EC" id="2.7.13.3" evidence="3"/>
<evidence type="ECO:0000256" key="13">
    <source>
        <dbReference type="ARBA" id="ARBA00023136"/>
    </source>
</evidence>
<keyword evidence="10" id="KW-0067">ATP-binding</keyword>
<organism evidence="16 17">
    <name type="scientific">Clostridium hominis</name>
    <dbReference type="NCBI Taxonomy" id="2763036"/>
    <lineage>
        <taxon>Bacteria</taxon>
        <taxon>Bacillati</taxon>
        <taxon>Bacillota</taxon>
        <taxon>Clostridia</taxon>
        <taxon>Eubacteriales</taxon>
        <taxon>Clostridiaceae</taxon>
        <taxon>Clostridium</taxon>
    </lineage>
</organism>
<keyword evidence="12" id="KW-0902">Two-component regulatory system</keyword>
<dbReference type="PANTHER" id="PTHR45528:SF1">
    <property type="entry name" value="SENSOR HISTIDINE KINASE CPXA"/>
    <property type="match status" value="1"/>
</dbReference>
<dbReference type="Pfam" id="PF00512">
    <property type="entry name" value="HisKA"/>
    <property type="match status" value="1"/>
</dbReference>
<evidence type="ECO:0000259" key="15">
    <source>
        <dbReference type="PROSITE" id="PS50109"/>
    </source>
</evidence>
<dbReference type="InterPro" id="IPR050398">
    <property type="entry name" value="HssS/ArlS-like"/>
</dbReference>
<dbReference type="InterPro" id="IPR036097">
    <property type="entry name" value="HisK_dim/P_sf"/>
</dbReference>
<dbReference type="CDD" id="cd00082">
    <property type="entry name" value="HisKA"/>
    <property type="match status" value="1"/>
</dbReference>
<evidence type="ECO:0000256" key="9">
    <source>
        <dbReference type="ARBA" id="ARBA00022777"/>
    </source>
</evidence>
<keyword evidence="9 16" id="KW-0418">Kinase</keyword>
<dbReference type="SMART" id="SM00388">
    <property type="entry name" value="HisKA"/>
    <property type="match status" value="1"/>
</dbReference>
<keyword evidence="6" id="KW-0808">Transferase</keyword>
<sequence>MISKYIEEKKFCSRWVSDEEANKFKIINERVLIETWLGRILLIINYFVVRRLVHTTGESFFPSYNTEANKYIVILTWIVFTIIVFISIVQLVTKNKVYVSDSTLSEDKVTYYKYRIFHRVFRVFILVLTYMTLYQILFQFTIRGIDIKKTILIWIVAVNLVVLVYLAFIVGKNGFKGVMLSSTLEDALEDKNYSLSDLKKKLSEKRSEINDINSVDLTITFSAIDDLINVAENTGIVEKKSFISKTELITNVSHDLKTPLTSVINYVNFLSRDGITDKQREDYIGILERKTISLKSLIDDLKESIGSNDETENVELENINILDVLEYALFEFKEKVEESSLEFNLNIEDKKIKKSNINYKKMIRVFHNLISNILKYSEGNSKVYIKLEQEESVDFIKGYYTRVTFKNTSANEITIKGEELIERFRRGDSSRNTEGSGLGLNIAKSLMELQGGELKVNVYGKEFIVDVII</sequence>
<dbReference type="Proteomes" id="UP000596929">
    <property type="component" value="Unassembled WGS sequence"/>
</dbReference>
<keyword evidence="4" id="KW-1003">Cell membrane</keyword>
<feature type="domain" description="Histidine kinase" evidence="15">
    <location>
        <begin position="251"/>
        <end position="469"/>
    </location>
</feature>
<feature type="transmembrane region" description="Helical" evidence="14">
    <location>
        <begin position="123"/>
        <end position="145"/>
    </location>
</feature>
<name>A0ABR7DDX8_9CLOT</name>
<evidence type="ECO:0000256" key="11">
    <source>
        <dbReference type="ARBA" id="ARBA00022989"/>
    </source>
</evidence>
<evidence type="ECO:0000256" key="7">
    <source>
        <dbReference type="ARBA" id="ARBA00022692"/>
    </source>
</evidence>
<comment type="caution">
    <text evidence="16">The sequence shown here is derived from an EMBL/GenBank/DDBJ whole genome shotgun (WGS) entry which is preliminary data.</text>
</comment>
<evidence type="ECO:0000313" key="16">
    <source>
        <dbReference type="EMBL" id="MBC5629606.1"/>
    </source>
</evidence>
<evidence type="ECO:0000256" key="2">
    <source>
        <dbReference type="ARBA" id="ARBA00004651"/>
    </source>
</evidence>
<evidence type="ECO:0000313" key="17">
    <source>
        <dbReference type="Proteomes" id="UP000596929"/>
    </source>
</evidence>
<dbReference type="InterPro" id="IPR003594">
    <property type="entry name" value="HATPase_dom"/>
</dbReference>
<evidence type="ECO:0000256" key="3">
    <source>
        <dbReference type="ARBA" id="ARBA00012438"/>
    </source>
</evidence>
<evidence type="ECO:0000256" key="6">
    <source>
        <dbReference type="ARBA" id="ARBA00022679"/>
    </source>
</evidence>
<dbReference type="PROSITE" id="PS50109">
    <property type="entry name" value="HIS_KIN"/>
    <property type="match status" value="1"/>
</dbReference>
<dbReference type="Gene3D" id="3.30.565.10">
    <property type="entry name" value="Histidine kinase-like ATPase, C-terminal domain"/>
    <property type="match status" value="1"/>
</dbReference>
<proteinExistence type="predicted"/>
<evidence type="ECO:0000256" key="14">
    <source>
        <dbReference type="SAM" id="Phobius"/>
    </source>
</evidence>
<dbReference type="InterPro" id="IPR036890">
    <property type="entry name" value="HATPase_C_sf"/>
</dbReference>
<dbReference type="Pfam" id="PF02518">
    <property type="entry name" value="HATPase_c"/>
    <property type="match status" value="1"/>
</dbReference>
<keyword evidence="5" id="KW-0597">Phosphoprotein</keyword>
<reference evidence="16 17" key="1">
    <citation type="submission" date="2020-08" db="EMBL/GenBank/DDBJ databases">
        <title>Genome public.</title>
        <authorList>
            <person name="Liu C."/>
            <person name="Sun Q."/>
        </authorList>
    </citation>
    <scope>NUCLEOTIDE SEQUENCE [LARGE SCALE GENOMIC DNA]</scope>
    <source>
        <strain evidence="16 17">NSJ-6</strain>
    </source>
</reference>
<dbReference type="InterPro" id="IPR003661">
    <property type="entry name" value="HisK_dim/P_dom"/>
</dbReference>
<evidence type="ECO:0000256" key="1">
    <source>
        <dbReference type="ARBA" id="ARBA00000085"/>
    </source>
</evidence>
<evidence type="ECO:0000256" key="8">
    <source>
        <dbReference type="ARBA" id="ARBA00022741"/>
    </source>
</evidence>
<dbReference type="SUPFAM" id="SSF47384">
    <property type="entry name" value="Homodimeric domain of signal transducing histidine kinase"/>
    <property type="match status" value="1"/>
</dbReference>